<name>A0A368VR28_9BACL</name>
<keyword evidence="6 7" id="KW-0472">Membrane</keyword>
<accession>A0A368VR28</accession>
<evidence type="ECO:0000256" key="4">
    <source>
        <dbReference type="ARBA" id="ARBA00022692"/>
    </source>
</evidence>
<sequence length="292" mass="33413">MESIPRKVFLGFNYTFFILISLLCLFPLIHVLAVSFSSSDAVTAGLVKFWPVEFTTRSYEYMLNKPEFFQSMVITVQRVILGTVFGLLLCLTIAYPLSKEVKAFRLRTYYAWFFVFTILFNGGLIPGYMVVRNLGLLDSIWALILPSAVNVFNILLMLNFFRALPKELEESAFIDGAGHWTALWRIYLPLSLPSFATITLFTIVYHWNSWFDGLIFMNKPENYPLSTYLQNIIMSGNLINITSSQSLEQLKDISDRTAKAAQIFIGTLPILIVYPFLQRFFIHGIVLGSVKE</sequence>
<evidence type="ECO:0000256" key="2">
    <source>
        <dbReference type="ARBA" id="ARBA00022448"/>
    </source>
</evidence>
<feature type="transmembrane region" description="Helical" evidence="7">
    <location>
        <begin position="260"/>
        <end position="277"/>
    </location>
</feature>
<dbReference type="AlphaFoldDB" id="A0A368VR28"/>
<organism evidence="9 10">
    <name type="scientific">Paenibacillus prosopidis</name>
    <dbReference type="NCBI Taxonomy" id="630520"/>
    <lineage>
        <taxon>Bacteria</taxon>
        <taxon>Bacillati</taxon>
        <taxon>Bacillota</taxon>
        <taxon>Bacilli</taxon>
        <taxon>Bacillales</taxon>
        <taxon>Paenibacillaceae</taxon>
        <taxon>Paenibacillus</taxon>
    </lineage>
</organism>
<dbReference type="Gene3D" id="1.10.3720.10">
    <property type="entry name" value="MetI-like"/>
    <property type="match status" value="1"/>
</dbReference>
<dbReference type="InterPro" id="IPR000515">
    <property type="entry name" value="MetI-like"/>
</dbReference>
<reference evidence="9 10" key="1">
    <citation type="submission" date="2018-07" db="EMBL/GenBank/DDBJ databases">
        <title>Genomic Encyclopedia of Type Strains, Phase III (KMG-III): the genomes of soil and plant-associated and newly described type strains.</title>
        <authorList>
            <person name="Whitman W."/>
        </authorList>
    </citation>
    <scope>NUCLEOTIDE SEQUENCE [LARGE SCALE GENOMIC DNA]</scope>
    <source>
        <strain evidence="9 10">CECT 7506</strain>
    </source>
</reference>
<proteinExistence type="inferred from homology"/>
<keyword evidence="4 7" id="KW-0812">Transmembrane</keyword>
<feature type="domain" description="ABC transmembrane type-1" evidence="8">
    <location>
        <begin position="68"/>
        <end position="274"/>
    </location>
</feature>
<evidence type="ECO:0000259" key="8">
    <source>
        <dbReference type="PROSITE" id="PS50928"/>
    </source>
</evidence>
<keyword evidence="5 7" id="KW-1133">Transmembrane helix</keyword>
<dbReference type="OrthoDB" id="9810086at2"/>
<dbReference type="GO" id="GO:0055085">
    <property type="term" value="P:transmembrane transport"/>
    <property type="evidence" value="ECO:0007669"/>
    <property type="project" value="InterPro"/>
</dbReference>
<keyword evidence="10" id="KW-1185">Reference proteome</keyword>
<dbReference type="GO" id="GO:0005886">
    <property type="term" value="C:plasma membrane"/>
    <property type="evidence" value="ECO:0007669"/>
    <property type="project" value="UniProtKB-SubCell"/>
</dbReference>
<protein>
    <submittedName>
        <fullName evidence="9">Carbohydrate ABC transporter membrane protein 2 (CUT1 family)</fullName>
    </submittedName>
</protein>
<evidence type="ECO:0000313" key="9">
    <source>
        <dbReference type="EMBL" id="RCW43475.1"/>
    </source>
</evidence>
<keyword evidence="2 7" id="KW-0813">Transport</keyword>
<dbReference type="EMBL" id="QPJD01000013">
    <property type="protein sequence ID" value="RCW43475.1"/>
    <property type="molecule type" value="Genomic_DNA"/>
</dbReference>
<gene>
    <name evidence="9" type="ORF">DFP97_113148</name>
</gene>
<dbReference type="PROSITE" id="PS50928">
    <property type="entry name" value="ABC_TM1"/>
    <property type="match status" value="1"/>
</dbReference>
<evidence type="ECO:0000256" key="5">
    <source>
        <dbReference type="ARBA" id="ARBA00022989"/>
    </source>
</evidence>
<dbReference type="RefSeq" id="WP_114382056.1">
    <property type="nucleotide sequence ID" value="NZ_QPJD01000013.1"/>
</dbReference>
<dbReference type="CDD" id="cd06261">
    <property type="entry name" value="TM_PBP2"/>
    <property type="match status" value="1"/>
</dbReference>
<feature type="transmembrane region" description="Helical" evidence="7">
    <location>
        <begin position="12"/>
        <end position="33"/>
    </location>
</feature>
<evidence type="ECO:0000313" key="10">
    <source>
        <dbReference type="Proteomes" id="UP000252415"/>
    </source>
</evidence>
<dbReference type="SUPFAM" id="SSF161098">
    <property type="entry name" value="MetI-like"/>
    <property type="match status" value="1"/>
</dbReference>
<evidence type="ECO:0000256" key="1">
    <source>
        <dbReference type="ARBA" id="ARBA00004651"/>
    </source>
</evidence>
<feature type="transmembrane region" description="Helical" evidence="7">
    <location>
        <begin position="182"/>
        <end position="207"/>
    </location>
</feature>
<feature type="transmembrane region" description="Helical" evidence="7">
    <location>
        <begin position="109"/>
        <end position="128"/>
    </location>
</feature>
<feature type="transmembrane region" description="Helical" evidence="7">
    <location>
        <begin position="79"/>
        <end position="97"/>
    </location>
</feature>
<dbReference type="PANTHER" id="PTHR43744:SF9">
    <property type="entry name" value="POLYGALACTURONAN_RHAMNOGALACTURONAN TRANSPORT SYSTEM PERMEASE PROTEIN YTCP"/>
    <property type="match status" value="1"/>
</dbReference>
<feature type="transmembrane region" description="Helical" evidence="7">
    <location>
        <begin position="140"/>
        <end position="161"/>
    </location>
</feature>
<dbReference type="Proteomes" id="UP000252415">
    <property type="component" value="Unassembled WGS sequence"/>
</dbReference>
<dbReference type="InterPro" id="IPR035906">
    <property type="entry name" value="MetI-like_sf"/>
</dbReference>
<evidence type="ECO:0000256" key="6">
    <source>
        <dbReference type="ARBA" id="ARBA00023136"/>
    </source>
</evidence>
<evidence type="ECO:0000256" key="7">
    <source>
        <dbReference type="RuleBase" id="RU363032"/>
    </source>
</evidence>
<keyword evidence="3" id="KW-1003">Cell membrane</keyword>
<dbReference type="PANTHER" id="PTHR43744">
    <property type="entry name" value="ABC TRANSPORTER PERMEASE PROTEIN MG189-RELATED-RELATED"/>
    <property type="match status" value="1"/>
</dbReference>
<comment type="subcellular location">
    <subcellularLocation>
        <location evidence="1 7">Cell membrane</location>
        <topology evidence="1 7">Multi-pass membrane protein</topology>
    </subcellularLocation>
</comment>
<comment type="caution">
    <text evidence="9">The sequence shown here is derived from an EMBL/GenBank/DDBJ whole genome shotgun (WGS) entry which is preliminary data.</text>
</comment>
<dbReference type="Pfam" id="PF00528">
    <property type="entry name" value="BPD_transp_1"/>
    <property type="match status" value="1"/>
</dbReference>
<evidence type="ECO:0000256" key="3">
    <source>
        <dbReference type="ARBA" id="ARBA00022475"/>
    </source>
</evidence>
<comment type="similarity">
    <text evidence="7">Belongs to the binding-protein-dependent transport system permease family.</text>
</comment>